<dbReference type="InterPro" id="IPR036812">
    <property type="entry name" value="NAD(P)_OxRdtase_dom_sf"/>
</dbReference>
<dbReference type="PANTHER" id="PTHR43364:SF4">
    <property type="entry name" value="NAD(P)-LINKED OXIDOREDUCTASE SUPERFAMILY PROTEIN"/>
    <property type="match status" value="1"/>
</dbReference>
<protein>
    <submittedName>
        <fullName evidence="3">Aldo/keto reductase</fullName>
    </submittedName>
</protein>
<dbReference type="InterPro" id="IPR023210">
    <property type="entry name" value="NADP_OxRdtase_dom"/>
</dbReference>
<dbReference type="EMBL" id="JBHLTG010000014">
    <property type="protein sequence ID" value="MFC0682487.1"/>
    <property type="molecule type" value="Genomic_DNA"/>
</dbReference>
<dbReference type="Proteomes" id="UP001589896">
    <property type="component" value="Unassembled WGS sequence"/>
</dbReference>
<dbReference type="Pfam" id="PF00248">
    <property type="entry name" value="Aldo_ket_red"/>
    <property type="match status" value="1"/>
</dbReference>
<comment type="caution">
    <text evidence="3">The sequence shown here is derived from an EMBL/GenBank/DDBJ whole genome shotgun (WGS) entry which is preliminary data.</text>
</comment>
<dbReference type="InterPro" id="IPR050523">
    <property type="entry name" value="AKR_Detox_Biosynth"/>
</dbReference>
<evidence type="ECO:0000256" key="1">
    <source>
        <dbReference type="ARBA" id="ARBA00023002"/>
    </source>
</evidence>
<dbReference type="RefSeq" id="WP_386676551.1">
    <property type="nucleotide sequence ID" value="NZ_JBHLTG010000014.1"/>
</dbReference>
<dbReference type="PANTHER" id="PTHR43364">
    <property type="entry name" value="NADH-SPECIFIC METHYLGLYOXAL REDUCTASE-RELATED"/>
    <property type="match status" value="1"/>
</dbReference>
<proteinExistence type="predicted"/>
<evidence type="ECO:0000313" key="3">
    <source>
        <dbReference type="EMBL" id="MFC0682487.1"/>
    </source>
</evidence>
<name>A0ABV6RZT9_9GAMM</name>
<dbReference type="InterPro" id="IPR020471">
    <property type="entry name" value="AKR"/>
</dbReference>
<reference evidence="3 4" key="1">
    <citation type="submission" date="2024-09" db="EMBL/GenBank/DDBJ databases">
        <authorList>
            <person name="Sun Q."/>
            <person name="Mori K."/>
        </authorList>
    </citation>
    <scope>NUCLEOTIDE SEQUENCE [LARGE SCALE GENOMIC DNA]</scope>
    <source>
        <strain evidence="3 4">KCTC 23076</strain>
    </source>
</reference>
<keyword evidence="4" id="KW-1185">Reference proteome</keyword>
<sequence>MEFRTVGRSGLRVSAVGLGCNNLGRSGTATESREGSQAVVSAALDAGITFFDTADVYGKEYGLSETMLGHALEGKRDQVVVATKFGHADIPSPLSSWGAGGSRRHIRLAVEGSLRRLRTDWIDLYQLHTPDAVTPIDETLEALDELVKEGKIRYLGNSNFTAWQVAEAEFTARARGTERFISAQNEYSMLRRHGVERELLPAIERYQIGLLPYFPLYNGLLTGKFTREGGPDDSRIMRQRRQLLESAPWDVLDAYESFCRKRGIPMLAATFGWLLSRPQVPSVIAGATTPEQVSTNAEAGGSWSPGADDLAELDELFSEDAPGL</sequence>
<evidence type="ECO:0000313" key="4">
    <source>
        <dbReference type="Proteomes" id="UP001589896"/>
    </source>
</evidence>
<dbReference type="Gene3D" id="3.20.20.100">
    <property type="entry name" value="NADP-dependent oxidoreductase domain"/>
    <property type="match status" value="1"/>
</dbReference>
<accession>A0ABV6RZT9</accession>
<dbReference type="PRINTS" id="PR00069">
    <property type="entry name" value="ALDKETRDTASE"/>
</dbReference>
<dbReference type="SUPFAM" id="SSF51430">
    <property type="entry name" value="NAD(P)-linked oxidoreductase"/>
    <property type="match status" value="1"/>
</dbReference>
<keyword evidence="1" id="KW-0560">Oxidoreductase</keyword>
<gene>
    <name evidence="3" type="ORF">ACFFGH_32050</name>
</gene>
<feature type="domain" description="NADP-dependent oxidoreductase" evidence="2">
    <location>
        <begin position="16"/>
        <end position="314"/>
    </location>
</feature>
<evidence type="ECO:0000259" key="2">
    <source>
        <dbReference type="Pfam" id="PF00248"/>
    </source>
</evidence>
<organism evidence="3 4">
    <name type="scientific">Lysobacter korlensis</name>
    <dbReference type="NCBI Taxonomy" id="553636"/>
    <lineage>
        <taxon>Bacteria</taxon>
        <taxon>Pseudomonadati</taxon>
        <taxon>Pseudomonadota</taxon>
        <taxon>Gammaproteobacteria</taxon>
        <taxon>Lysobacterales</taxon>
        <taxon>Lysobacteraceae</taxon>
        <taxon>Lysobacter</taxon>
    </lineage>
</organism>